<evidence type="ECO:0000313" key="3">
    <source>
        <dbReference type="Proteomes" id="UP000603457"/>
    </source>
</evidence>
<reference evidence="2 3" key="1">
    <citation type="journal article" date="2020" name="ISME J.">
        <title>Comparative genomics reveals insights into cyanobacterial evolution and habitat adaptation.</title>
        <authorList>
            <person name="Chen M.Y."/>
            <person name="Teng W.K."/>
            <person name="Zhao L."/>
            <person name="Hu C.X."/>
            <person name="Zhou Y.K."/>
            <person name="Han B.P."/>
            <person name="Song L.R."/>
            <person name="Shu W.S."/>
        </authorList>
    </citation>
    <scope>NUCLEOTIDE SEQUENCE [LARGE SCALE GENOMIC DNA]</scope>
    <source>
        <strain evidence="2 3">FACHB-130</strain>
    </source>
</reference>
<accession>A0ABR8FT42</accession>
<dbReference type="RefSeq" id="WP_190966445.1">
    <property type="nucleotide sequence ID" value="NZ_JACJTB010000003.1"/>
</dbReference>
<dbReference type="InterPro" id="IPR041881">
    <property type="entry name" value="PqqD_sf"/>
</dbReference>
<dbReference type="Pfam" id="PF05402">
    <property type="entry name" value="PqqD"/>
    <property type="match status" value="1"/>
</dbReference>
<name>A0ABR8FT42_9NOSO</name>
<feature type="compositionally biased region" description="Low complexity" evidence="1">
    <location>
        <begin position="135"/>
        <end position="179"/>
    </location>
</feature>
<comment type="caution">
    <text evidence="2">The sequence shown here is derived from an EMBL/GenBank/DDBJ whole genome shotgun (WGS) entry which is preliminary data.</text>
</comment>
<dbReference type="EMBL" id="JACJTB010000003">
    <property type="protein sequence ID" value="MBD2593500.1"/>
    <property type="molecule type" value="Genomic_DNA"/>
</dbReference>
<proteinExistence type="predicted"/>
<feature type="compositionally biased region" description="Pro residues" evidence="1">
    <location>
        <begin position="180"/>
        <end position="202"/>
    </location>
</feature>
<organism evidence="2 3">
    <name type="scientific">Nostoc spongiaeforme FACHB-130</name>
    <dbReference type="NCBI Taxonomy" id="1357510"/>
    <lineage>
        <taxon>Bacteria</taxon>
        <taxon>Bacillati</taxon>
        <taxon>Cyanobacteriota</taxon>
        <taxon>Cyanophyceae</taxon>
        <taxon>Nostocales</taxon>
        <taxon>Nostocaceae</taxon>
        <taxon>Nostoc</taxon>
    </lineage>
</organism>
<dbReference type="Gene3D" id="1.10.10.1150">
    <property type="entry name" value="Coenzyme PQQ synthesis protein D (PqqD)"/>
    <property type="match status" value="1"/>
</dbReference>
<dbReference type="InterPro" id="IPR008792">
    <property type="entry name" value="PQQD"/>
</dbReference>
<sequence>MMIPVARTENLLIQEVGDELIVYDETRDTAHCLSAIAVRVWYLCNGQNTVETIARLLQEEFEFPPNQTVDWHGLVQLTLAELEQFHLLDAAVTEPLNSPQTSRRQVLKKVSLVGGFAIGSLFPAIKSIIVPTPAMAAPTGSSSTSSPTTTSTSTSTTTTAPTTTSTSTTTTAPTTTSFVTPPPTISFVTPPPTISFVTPPPS</sequence>
<evidence type="ECO:0000313" key="2">
    <source>
        <dbReference type="EMBL" id="MBD2593500.1"/>
    </source>
</evidence>
<dbReference type="Proteomes" id="UP000603457">
    <property type="component" value="Unassembled WGS sequence"/>
</dbReference>
<keyword evidence="3" id="KW-1185">Reference proteome</keyword>
<gene>
    <name evidence="2" type="ORF">H6G74_04045</name>
</gene>
<protein>
    <submittedName>
        <fullName evidence="2">PqqD family protein</fullName>
    </submittedName>
</protein>
<feature type="region of interest" description="Disordered" evidence="1">
    <location>
        <begin position="135"/>
        <end position="202"/>
    </location>
</feature>
<evidence type="ECO:0000256" key="1">
    <source>
        <dbReference type="SAM" id="MobiDB-lite"/>
    </source>
</evidence>